<evidence type="ECO:0000256" key="1">
    <source>
        <dbReference type="SAM" id="MobiDB-lite"/>
    </source>
</evidence>
<organism evidence="2 3">
    <name type="scientific">Allacma fusca</name>
    <dbReference type="NCBI Taxonomy" id="39272"/>
    <lineage>
        <taxon>Eukaryota</taxon>
        <taxon>Metazoa</taxon>
        <taxon>Ecdysozoa</taxon>
        <taxon>Arthropoda</taxon>
        <taxon>Hexapoda</taxon>
        <taxon>Collembola</taxon>
        <taxon>Symphypleona</taxon>
        <taxon>Sminthuridae</taxon>
        <taxon>Allacma</taxon>
    </lineage>
</organism>
<dbReference type="OrthoDB" id="6608639at2759"/>
<gene>
    <name evidence="2" type="ORF">AFUS01_LOCUS38947</name>
</gene>
<dbReference type="AlphaFoldDB" id="A0A8J2PUX6"/>
<name>A0A8J2PUX6_9HEXA</name>
<comment type="caution">
    <text evidence="2">The sequence shown here is derived from an EMBL/GenBank/DDBJ whole genome shotgun (WGS) entry which is preliminary data.</text>
</comment>
<protein>
    <recommendedName>
        <fullName evidence="4">DUF4806 domain-containing protein</fullName>
    </recommendedName>
</protein>
<keyword evidence="3" id="KW-1185">Reference proteome</keyword>
<reference evidence="2" key="1">
    <citation type="submission" date="2021-06" db="EMBL/GenBank/DDBJ databases">
        <authorList>
            <person name="Hodson N. C."/>
            <person name="Mongue J. A."/>
            <person name="Jaron S. K."/>
        </authorList>
    </citation>
    <scope>NUCLEOTIDE SEQUENCE</scope>
</reference>
<accession>A0A8J2PUX6</accession>
<evidence type="ECO:0000313" key="3">
    <source>
        <dbReference type="Proteomes" id="UP000708208"/>
    </source>
</evidence>
<evidence type="ECO:0000313" key="2">
    <source>
        <dbReference type="EMBL" id="CAG7829062.1"/>
    </source>
</evidence>
<dbReference type="EMBL" id="CAJVCH010549974">
    <property type="protein sequence ID" value="CAG7829062.1"/>
    <property type="molecule type" value="Genomic_DNA"/>
</dbReference>
<sequence length="286" mass="32363">MKQAFYILRFTKDNSVEVVPSAWLICNGRKLRPRKRPDDSTTPVNSKLIDRNQTDNPSVQECHDAERVCAPLSHSESTPGVEDMLFWPEIPENSVQVLIPEIHANNSIENIGSYAELLPLTNQNFQVQNGVEEILEEIKRLAIENRKECCTDDVIIPGVCIPINTPDEFFRTNEWLQNSTNKAKLASEEKTVDFVNRILMLVVGPDLAKSTNCNGANNKIKFKNYTLLECIKVAIKKHPEDPTPSEYECESIVSKWFPGASDRNGGRKERVKKKMAVAEQNVPQIN</sequence>
<feature type="region of interest" description="Disordered" evidence="1">
    <location>
        <begin position="32"/>
        <end position="58"/>
    </location>
</feature>
<feature type="region of interest" description="Disordered" evidence="1">
    <location>
        <begin position="259"/>
        <end position="286"/>
    </location>
</feature>
<proteinExistence type="predicted"/>
<evidence type="ECO:0008006" key="4">
    <source>
        <dbReference type="Google" id="ProtNLM"/>
    </source>
</evidence>
<dbReference type="Proteomes" id="UP000708208">
    <property type="component" value="Unassembled WGS sequence"/>
</dbReference>